<name>A0A2G2YQP0_CAPAN</name>
<dbReference type="AlphaFoldDB" id="A0A2G2YQP0"/>
<evidence type="ECO:0000256" key="3">
    <source>
        <dbReference type="ARBA" id="ARBA00022741"/>
    </source>
</evidence>
<keyword evidence="6" id="KW-0406">Ion transport</keyword>
<evidence type="ECO:0000256" key="6">
    <source>
        <dbReference type="ARBA" id="ARBA00023065"/>
    </source>
</evidence>
<dbReference type="GO" id="GO:0046961">
    <property type="term" value="F:proton-transporting ATPase activity, rotational mechanism"/>
    <property type="evidence" value="ECO:0007669"/>
    <property type="project" value="InterPro"/>
</dbReference>
<reference evidence="7 8" key="1">
    <citation type="journal article" date="2014" name="Nat. Genet.">
        <title>Genome sequence of the hot pepper provides insights into the evolution of pungency in Capsicum species.</title>
        <authorList>
            <person name="Kim S."/>
            <person name="Park M."/>
            <person name="Yeom S.I."/>
            <person name="Kim Y.M."/>
            <person name="Lee J.M."/>
            <person name="Lee H.A."/>
            <person name="Seo E."/>
            <person name="Choi J."/>
            <person name="Cheong K."/>
            <person name="Kim K.T."/>
            <person name="Jung K."/>
            <person name="Lee G.W."/>
            <person name="Oh S.K."/>
            <person name="Bae C."/>
            <person name="Kim S.B."/>
            <person name="Lee H.Y."/>
            <person name="Kim S.Y."/>
            <person name="Kim M.S."/>
            <person name="Kang B.C."/>
            <person name="Jo Y.D."/>
            <person name="Yang H.B."/>
            <person name="Jeong H.J."/>
            <person name="Kang W.H."/>
            <person name="Kwon J.K."/>
            <person name="Shin C."/>
            <person name="Lim J.Y."/>
            <person name="Park J.H."/>
            <person name="Huh J.H."/>
            <person name="Kim J.S."/>
            <person name="Kim B.D."/>
            <person name="Cohen O."/>
            <person name="Paran I."/>
            <person name="Suh M.C."/>
            <person name="Lee S.B."/>
            <person name="Kim Y.K."/>
            <person name="Shin Y."/>
            <person name="Noh S.J."/>
            <person name="Park J."/>
            <person name="Seo Y.S."/>
            <person name="Kwon S.Y."/>
            <person name="Kim H.A."/>
            <person name="Park J.M."/>
            <person name="Kim H.J."/>
            <person name="Choi S.B."/>
            <person name="Bosland P.W."/>
            <person name="Reeves G."/>
            <person name="Jo S.H."/>
            <person name="Lee B.W."/>
            <person name="Cho H.T."/>
            <person name="Choi H.S."/>
            <person name="Lee M.S."/>
            <person name="Yu Y."/>
            <person name="Do Choi Y."/>
            <person name="Park B.S."/>
            <person name="van Deynze A."/>
            <person name="Ashrafi H."/>
            <person name="Hill T."/>
            <person name="Kim W.T."/>
            <person name="Pai H.S."/>
            <person name="Ahn H.K."/>
            <person name="Yeam I."/>
            <person name="Giovannoni J.J."/>
            <person name="Rose J.K."/>
            <person name="Sorensen I."/>
            <person name="Lee S.J."/>
            <person name="Kim R.W."/>
            <person name="Choi I.Y."/>
            <person name="Choi B.S."/>
            <person name="Lim J.S."/>
            <person name="Lee Y.H."/>
            <person name="Choi D."/>
        </authorList>
    </citation>
    <scope>NUCLEOTIDE SEQUENCE [LARGE SCALE GENOMIC DNA]</scope>
    <source>
        <strain evidence="8">cv. CM334</strain>
    </source>
</reference>
<keyword evidence="2" id="KW-0813">Transport</keyword>
<dbReference type="GO" id="GO:0005524">
    <property type="term" value="F:ATP binding"/>
    <property type="evidence" value="ECO:0007669"/>
    <property type="project" value="UniProtKB-KW"/>
</dbReference>
<evidence type="ECO:0000313" key="7">
    <source>
        <dbReference type="EMBL" id="PHT72024.1"/>
    </source>
</evidence>
<dbReference type="STRING" id="4072.A0A2G2YQP0"/>
<organism evidence="7 8">
    <name type="scientific">Capsicum annuum</name>
    <name type="common">Capsicum pepper</name>
    <dbReference type="NCBI Taxonomy" id="4072"/>
    <lineage>
        <taxon>Eukaryota</taxon>
        <taxon>Viridiplantae</taxon>
        <taxon>Streptophyta</taxon>
        <taxon>Embryophyta</taxon>
        <taxon>Tracheophyta</taxon>
        <taxon>Spermatophyta</taxon>
        <taxon>Magnoliopsida</taxon>
        <taxon>eudicotyledons</taxon>
        <taxon>Gunneridae</taxon>
        <taxon>Pentapetalae</taxon>
        <taxon>asterids</taxon>
        <taxon>lamiids</taxon>
        <taxon>Solanales</taxon>
        <taxon>Solanaceae</taxon>
        <taxon>Solanoideae</taxon>
        <taxon>Capsiceae</taxon>
        <taxon>Capsicum</taxon>
    </lineage>
</organism>
<keyword evidence="8" id="KW-1185">Reference proteome</keyword>
<dbReference type="GO" id="GO:0046034">
    <property type="term" value="P:ATP metabolic process"/>
    <property type="evidence" value="ECO:0007669"/>
    <property type="project" value="InterPro"/>
</dbReference>
<evidence type="ECO:0000313" key="8">
    <source>
        <dbReference type="Proteomes" id="UP000222542"/>
    </source>
</evidence>
<dbReference type="InterPro" id="IPR022878">
    <property type="entry name" value="V-ATPase_asu"/>
</dbReference>
<comment type="similarity">
    <text evidence="1">Belongs to the ATPase alpha/beta chains family.</text>
</comment>
<dbReference type="InterPro" id="IPR027417">
    <property type="entry name" value="P-loop_NTPase"/>
</dbReference>
<evidence type="ECO:0000256" key="5">
    <source>
        <dbReference type="ARBA" id="ARBA00022967"/>
    </source>
</evidence>
<dbReference type="EMBL" id="AYRZ02000009">
    <property type="protein sequence ID" value="PHT72024.1"/>
    <property type="molecule type" value="Genomic_DNA"/>
</dbReference>
<gene>
    <name evidence="7" type="ORF">T459_22809</name>
</gene>
<proteinExistence type="inferred from homology"/>
<dbReference type="Gene3D" id="3.40.50.300">
    <property type="entry name" value="P-loop containing nucleotide triphosphate hydrolases"/>
    <property type="match status" value="1"/>
</dbReference>
<evidence type="ECO:0000256" key="2">
    <source>
        <dbReference type="ARBA" id="ARBA00022448"/>
    </source>
</evidence>
<dbReference type="Proteomes" id="UP000222542">
    <property type="component" value="Unassembled WGS sequence"/>
</dbReference>
<comment type="caution">
    <text evidence="7">The sequence shown here is derived from an EMBL/GenBank/DDBJ whole genome shotgun (WGS) entry which is preliminary data.</text>
</comment>
<dbReference type="PANTHER" id="PTHR43607:SF1">
    <property type="entry name" value="H(+)-TRANSPORTING TWO-SECTOR ATPASE"/>
    <property type="match status" value="1"/>
</dbReference>
<dbReference type="Gramene" id="PHT72024">
    <property type="protein sequence ID" value="PHT72024"/>
    <property type="gene ID" value="T459_22809"/>
</dbReference>
<reference evidence="7 8" key="2">
    <citation type="journal article" date="2017" name="Genome Biol.">
        <title>New reference genome sequences of hot pepper reveal the massive evolution of plant disease-resistance genes by retroduplication.</title>
        <authorList>
            <person name="Kim S."/>
            <person name="Park J."/>
            <person name="Yeom S.I."/>
            <person name="Kim Y.M."/>
            <person name="Seo E."/>
            <person name="Kim K.T."/>
            <person name="Kim M.S."/>
            <person name="Lee J.M."/>
            <person name="Cheong K."/>
            <person name="Shin H.S."/>
            <person name="Kim S.B."/>
            <person name="Han K."/>
            <person name="Lee J."/>
            <person name="Park M."/>
            <person name="Lee H.A."/>
            <person name="Lee H.Y."/>
            <person name="Lee Y."/>
            <person name="Oh S."/>
            <person name="Lee J.H."/>
            <person name="Choi E."/>
            <person name="Choi E."/>
            <person name="Lee S.E."/>
            <person name="Jeon J."/>
            <person name="Kim H."/>
            <person name="Choi G."/>
            <person name="Song H."/>
            <person name="Lee J."/>
            <person name="Lee S.C."/>
            <person name="Kwon J.K."/>
            <person name="Lee H.Y."/>
            <person name="Koo N."/>
            <person name="Hong Y."/>
            <person name="Kim R.W."/>
            <person name="Kang W.H."/>
            <person name="Huh J.H."/>
            <person name="Kang B.C."/>
            <person name="Yang T.J."/>
            <person name="Lee Y.H."/>
            <person name="Bennetzen J.L."/>
            <person name="Choi D."/>
        </authorList>
    </citation>
    <scope>NUCLEOTIDE SEQUENCE [LARGE SCALE GENOMIC DNA]</scope>
    <source>
        <strain evidence="8">cv. CM334</strain>
    </source>
</reference>
<accession>A0A2G2YQP0</accession>
<keyword evidence="5" id="KW-1278">Translocase</keyword>
<dbReference type="PANTHER" id="PTHR43607">
    <property type="entry name" value="V-TYPE PROTON ATPASE CATALYTIC SUBUNIT A"/>
    <property type="match status" value="1"/>
</dbReference>
<keyword evidence="3" id="KW-0547">Nucleotide-binding</keyword>
<keyword evidence="4" id="KW-0067">ATP-binding</keyword>
<evidence type="ECO:0000256" key="1">
    <source>
        <dbReference type="ARBA" id="ARBA00008936"/>
    </source>
</evidence>
<sequence length="221" mass="24378">MRFYSSIMLNAQFNTLFESVNILQESMNLPCATTTVGGDAIRLQGFEGTKRDEANVEDIKNGASVVCIGDKDSDLIDGNSRSLDNFEVPNKMLENPIADSLVGYSAILRNEVFNTMSDIHYYSKSWEVVCAIFGINYTNRYKVVATLTTEHRALEALFSSLLAGICVVLSEFGCEETVASQALSKYSNLDIAIYIGSGENGNEMVEKLMVPQDKNDIAYES</sequence>
<protein>
    <submittedName>
        <fullName evidence="7">Uncharacterized protein</fullName>
    </submittedName>
</protein>
<evidence type="ECO:0000256" key="4">
    <source>
        <dbReference type="ARBA" id="ARBA00022840"/>
    </source>
</evidence>